<dbReference type="AlphaFoldDB" id="A0A8J3Y3D0"/>
<dbReference type="Proteomes" id="UP000652013">
    <property type="component" value="Unassembled WGS sequence"/>
</dbReference>
<proteinExistence type="predicted"/>
<evidence type="ECO:0000313" key="1">
    <source>
        <dbReference type="EMBL" id="GIJ00685.1"/>
    </source>
</evidence>
<reference evidence="1" key="1">
    <citation type="submission" date="2021-01" db="EMBL/GenBank/DDBJ databases">
        <title>Whole genome shotgun sequence of Spirilliplanes yamanashiensis NBRC 15828.</title>
        <authorList>
            <person name="Komaki H."/>
            <person name="Tamura T."/>
        </authorList>
    </citation>
    <scope>NUCLEOTIDE SEQUENCE</scope>
    <source>
        <strain evidence="1">NBRC 15828</strain>
    </source>
</reference>
<protein>
    <submittedName>
        <fullName evidence="1">Uncharacterized protein</fullName>
    </submittedName>
</protein>
<dbReference type="EMBL" id="BOOY01000001">
    <property type="protein sequence ID" value="GIJ00685.1"/>
    <property type="molecule type" value="Genomic_DNA"/>
</dbReference>
<name>A0A8J3Y3D0_9ACTN</name>
<accession>A0A8J3Y3D0</accession>
<comment type="caution">
    <text evidence="1">The sequence shown here is derived from an EMBL/GenBank/DDBJ whole genome shotgun (WGS) entry which is preliminary data.</text>
</comment>
<sequence>MFAIDCPSHGRQVLVTDRRIRSLANTDHGIVLDVECWCGTHVTLVTGRSARPAAARPLTPAA</sequence>
<keyword evidence="2" id="KW-1185">Reference proteome</keyword>
<evidence type="ECO:0000313" key="2">
    <source>
        <dbReference type="Proteomes" id="UP000652013"/>
    </source>
</evidence>
<organism evidence="1 2">
    <name type="scientific">Spirilliplanes yamanashiensis</name>
    <dbReference type="NCBI Taxonomy" id="42233"/>
    <lineage>
        <taxon>Bacteria</taxon>
        <taxon>Bacillati</taxon>
        <taxon>Actinomycetota</taxon>
        <taxon>Actinomycetes</taxon>
        <taxon>Micromonosporales</taxon>
        <taxon>Micromonosporaceae</taxon>
        <taxon>Spirilliplanes</taxon>
    </lineage>
</organism>
<gene>
    <name evidence="1" type="ORF">Sya03_00370</name>
</gene>
<dbReference type="RefSeq" id="WP_203936029.1">
    <property type="nucleotide sequence ID" value="NZ_BAAAGJ010000024.1"/>
</dbReference>